<evidence type="ECO:0000313" key="2">
    <source>
        <dbReference type="EMBL" id="ALO62914.1"/>
    </source>
</evidence>
<protein>
    <submittedName>
        <fullName evidence="2">Putative LAGLIDADG homing endonuclease</fullName>
    </submittedName>
</protein>
<keyword evidence="2" id="KW-0378">Hydrolase</keyword>
<dbReference type="Pfam" id="PF00961">
    <property type="entry name" value="LAGLIDADG_1"/>
    <property type="match status" value="2"/>
</dbReference>
<keyword evidence="2" id="KW-0255">Endonuclease</keyword>
<dbReference type="InterPro" id="IPR004860">
    <property type="entry name" value="LAGLIDADG_dom"/>
</dbReference>
<feature type="domain" description="Homing endonuclease LAGLIDADG" evidence="1">
    <location>
        <begin position="208"/>
        <end position="290"/>
    </location>
</feature>
<dbReference type="EMBL" id="KT625413">
    <property type="protein sequence ID" value="ALO62914.1"/>
    <property type="molecule type" value="Genomic_DNA"/>
</dbReference>
<organism evidence="2">
    <name type="scientific">Jenufa perforata</name>
    <dbReference type="NCBI Taxonomy" id="993091"/>
    <lineage>
        <taxon>Eukaryota</taxon>
        <taxon>Viridiplantae</taxon>
        <taxon>Chlorophyta</taxon>
        <taxon>core chlorophytes</taxon>
        <taxon>Chlorophyceae</taxon>
        <taxon>Jenufa</taxon>
    </lineage>
</organism>
<reference evidence="2" key="1">
    <citation type="journal article" date="2015" name="BMC Evol. Biol.">
        <title>Chloroplast phylogenomic analysis of chlorophyte green algae identifies a novel lineage sister to the Sphaeropleales (Chlorophyceae).</title>
        <authorList>
            <person name="Lemieux C."/>
            <person name="Vincent A.T."/>
            <person name="Labarre A."/>
            <person name="Otis C."/>
            <person name="Turmel M."/>
        </authorList>
    </citation>
    <scope>NUCLEOTIDE SEQUENCE</scope>
</reference>
<feature type="domain" description="Homing endonuclease LAGLIDADG" evidence="1">
    <location>
        <begin position="10"/>
        <end position="113"/>
    </location>
</feature>
<dbReference type="RefSeq" id="YP_009184761.1">
    <property type="nucleotide sequence ID" value="NC_028581.1"/>
</dbReference>
<dbReference type="InterPro" id="IPR027434">
    <property type="entry name" value="Homing_endonucl"/>
</dbReference>
<dbReference type="GeneID" id="26378536"/>
<name>A0A0S2LNC4_9CHLO</name>
<dbReference type="PANTHER" id="PTHR36181:SF2">
    <property type="entry name" value="INTRON-ENCODED ENDONUCLEASE AI3-RELATED"/>
    <property type="match status" value="1"/>
</dbReference>
<sequence>MTFKPTANWIIGFTDAEGCFSICITNNEKFIGISFTFYISQKIKEPLIKYQEFLKEYIKQNSISVDTEIPKLVPGNGTENLRIRQHDLLLKVIRPFFEEFPLLSSKWQDCQLFFAALDIHKDKQMTNHVRILKIAHIMFAMNTEGEQRIRPLTYYENFVKPRFKNKQLWEIACLEAKKGVKEILDRPYPSLTKKFGSISFLREDYFFGLLTGDGCFHADFDCRKGRTVKVRKSLSISMIKTTRNEELLNAIAEQFDLTWKKRLSAKNRHSWKIEKSEEINQILQPFFLKNAKKFPIFKRRHLECWLTIDKLLKLLKGDLANFSAKSKVMVLLMEIYNVHDGTYRKYSREEIINRFRQDWIF</sequence>
<dbReference type="GO" id="GO:0005739">
    <property type="term" value="C:mitochondrion"/>
    <property type="evidence" value="ECO:0007669"/>
    <property type="project" value="UniProtKB-ARBA"/>
</dbReference>
<dbReference type="GO" id="GO:0004519">
    <property type="term" value="F:endonuclease activity"/>
    <property type="evidence" value="ECO:0007669"/>
    <property type="project" value="UniProtKB-KW"/>
</dbReference>
<dbReference type="Gene3D" id="3.10.28.10">
    <property type="entry name" value="Homing endonucleases"/>
    <property type="match status" value="2"/>
</dbReference>
<dbReference type="AlphaFoldDB" id="A0A0S2LNC4"/>
<proteinExistence type="predicted"/>
<evidence type="ECO:0000259" key="1">
    <source>
        <dbReference type="Pfam" id="PF00961"/>
    </source>
</evidence>
<accession>A0A0S2LNC4</accession>
<keyword evidence="2" id="KW-0540">Nuclease</keyword>
<dbReference type="PANTHER" id="PTHR36181">
    <property type="entry name" value="INTRON-ENCODED ENDONUCLEASE AI3-RELATED"/>
    <property type="match status" value="1"/>
</dbReference>
<gene>
    <name evidence="2" type="primary">orf361</name>
</gene>
<geneLocation type="chloroplast" evidence="2"/>
<keyword evidence="2" id="KW-0150">Chloroplast</keyword>
<dbReference type="InterPro" id="IPR051289">
    <property type="entry name" value="LAGLIDADG_Endonuclease"/>
</dbReference>
<dbReference type="SUPFAM" id="SSF55608">
    <property type="entry name" value="Homing endonucleases"/>
    <property type="match status" value="2"/>
</dbReference>
<keyword evidence="2" id="KW-0934">Plastid</keyword>